<dbReference type="AlphaFoldDB" id="Q0W4J2"/>
<organism evidence="1 2">
    <name type="scientific">Methanocella arvoryzae (strain DSM 22066 / NBRC 105507 / MRE50)</name>
    <dbReference type="NCBI Taxonomy" id="351160"/>
    <lineage>
        <taxon>Archaea</taxon>
        <taxon>Methanobacteriati</taxon>
        <taxon>Methanobacteriota</taxon>
        <taxon>Stenosarchaea group</taxon>
        <taxon>Methanomicrobia</taxon>
        <taxon>Methanocellales</taxon>
        <taxon>Methanocellaceae</taxon>
        <taxon>Methanocella</taxon>
    </lineage>
</organism>
<dbReference type="Proteomes" id="UP000000663">
    <property type="component" value="Chromosome"/>
</dbReference>
<proteinExistence type="predicted"/>
<evidence type="ECO:0000313" key="2">
    <source>
        <dbReference type="Proteomes" id="UP000000663"/>
    </source>
</evidence>
<accession>Q0W4J2</accession>
<dbReference type="eggNOG" id="arCOG11677">
    <property type="taxonomic scope" value="Archaea"/>
</dbReference>
<dbReference type="EMBL" id="AM114193">
    <property type="protein sequence ID" value="CAJ36701.1"/>
    <property type="molecule type" value="Genomic_DNA"/>
</dbReference>
<gene>
    <name evidence="1" type="ORF">RCIX1431</name>
</gene>
<dbReference type="STRING" id="351160.RCIX1431"/>
<evidence type="ECO:0000313" key="1">
    <source>
        <dbReference type="EMBL" id="CAJ36701.1"/>
    </source>
</evidence>
<name>Q0W4J2_METAR</name>
<protein>
    <submittedName>
        <fullName evidence="1">Uncharacterized protein</fullName>
    </submittedName>
</protein>
<reference evidence="1 2" key="1">
    <citation type="journal article" date="2006" name="Science">
        <title>Genome of rice cluster I archaea -- the key methane producers in the rice rhizosphere.</title>
        <authorList>
            <person name="Erkel C."/>
            <person name="Kube M."/>
            <person name="Reinhardt R."/>
            <person name="Liesack W."/>
        </authorList>
    </citation>
    <scope>NUCLEOTIDE SEQUENCE [LARGE SCALE GENOMIC DNA]</scope>
    <source>
        <strain evidence="2">DSM 22066 / NBRC 105507 / MRE50</strain>
    </source>
</reference>
<sequence length="71" mass="7945">MTDIHKSGMSKVEIPDKVHKEVKKFAVDHDMTIKDAYASLIGFALEQKHDKLALKKILKDKPGQDDIIVGS</sequence>
<keyword evidence="2" id="KW-1185">Reference proteome</keyword>
<dbReference type="KEGG" id="rci:RCIX1431"/>